<dbReference type="EMBL" id="CAIF01000029">
    <property type="protein sequence ID" value="CCH41808.1"/>
    <property type="molecule type" value="Genomic_DNA"/>
</dbReference>
<dbReference type="PROSITE" id="PS50238">
    <property type="entry name" value="RHOGAP"/>
    <property type="match status" value="1"/>
</dbReference>
<feature type="compositionally biased region" description="Low complexity" evidence="2">
    <location>
        <begin position="770"/>
        <end position="801"/>
    </location>
</feature>
<dbReference type="eggNOG" id="ENOG502QQWB">
    <property type="taxonomic scope" value="Eukaryota"/>
</dbReference>
<dbReference type="Proteomes" id="UP000009328">
    <property type="component" value="Unassembled WGS sequence"/>
</dbReference>
<dbReference type="SUPFAM" id="SSF46785">
    <property type="entry name" value="Winged helix' DNA-binding domain"/>
    <property type="match status" value="1"/>
</dbReference>
<reference evidence="6 7" key="1">
    <citation type="journal article" date="2012" name="Eukaryot. Cell">
        <title>Draft genome sequence of Wickerhamomyces ciferrii NRRL Y-1031 F-60-10.</title>
        <authorList>
            <person name="Schneider J."/>
            <person name="Andrea H."/>
            <person name="Blom J."/>
            <person name="Jaenicke S."/>
            <person name="Ruckert C."/>
            <person name="Schorsch C."/>
            <person name="Szczepanowski R."/>
            <person name="Farwick M."/>
            <person name="Goesmann A."/>
            <person name="Puhler A."/>
            <person name="Schaffer S."/>
            <person name="Tauch A."/>
            <person name="Kohler T."/>
            <person name="Brinkrolf K."/>
        </authorList>
    </citation>
    <scope>NUCLEOTIDE SEQUENCE [LARGE SCALE GENOMIC DNA]</scope>
    <source>
        <strain evidence="7">ATCC 14091 / BCRC 22168 / CBS 111 / JCM 3599 / NBRC 0793 / NRRL Y-1031 F-60-10</strain>
    </source>
</reference>
<accession>K0KL37</accession>
<evidence type="ECO:0000259" key="4">
    <source>
        <dbReference type="PROSITE" id="PS50238"/>
    </source>
</evidence>
<sequence length="801" mass="90940">MRNSGTILKLNHSGIEILFTKLHQGCVENDEFIGLFTSRMNHELEYGKRLETLPDVHSPMKGGFDKDDGASLKNAFKGLALEMGAEGESHEQIAFNIQRMVLDPFSKWSEEHKQRIDYSEKILKNTLKVYNNKLKTVEKVQKKYFNKCRTLESLKANLTEEEISKELNSLDINDSNDQKTNLDTAEESTNDEYEPVVILGGIEYGKIGLKELFRSILTEVPQHSFKVAILGVYENVSTGSSIVSYLQQTLGITNIDKCEKFGKDLITNGFLRHVNGVGSNFVNSGNFQYQWKNTAFQIAELPLHSNKNSRNGDGSSTNTSTLDDDDDLSSNNVNVSNYFDELKNAISYEEPSLKKVDKDVKILDSTYKKEVLKLDKIRCELEELIVDHLSFMEKCELDRLRALKKVLLDFSASISNKLSNIKATIDKILIYEETINPNGDLMFLLQNYRTGSFVPNVILYDNYYDSFKDQIFGVDLETRCKNDNKTVPLIISSILSYMDNIYPDLPNDDVRTKTWLVPVRLQSTHALRNEIEQIGSNNLTREFFAKYQPEVIVSVLKLYLLELPDSIVPNSLYDLIRSIYNQYGSDLETKERINGLTTILKNLDRSNISTLNAICTHFSRLIKILKENKNGDESNNLASNFQNGISQEFSSCILRPRYQTNLSLSDKHSFRFILDLLIHKQEIFKNLKPTAGSIRKNKSITGHVDGNSIKQNELQRQNSKLQTKLQKAVRSGSTRKSSNNHIKSNPTLETTNEDEGENKPTKVEKPLPSPSKSKSKPNSTKSSTKNSPIEPSNPENPIVIE</sequence>
<feature type="compositionally biased region" description="Low complexity" evidence="2">
    <location>
        <begin position="311"/>
        <end position="321"/>
    </location>
</feature>
<dbReference type="InterPro" id="IPR008936">
    <property type="entry name" value="Rho_GTPase_activation_prot"/>
</dbReference>
<dbReference type="InterPro" id="IPR000591">
    <property type="entry name" value="DEP_dom"/>
</dbReference>
<dbReference type="Gene3D" id="1.10.555.10">
    <property type="entry name" value="Rho GTPase activation protein"/>
    <property type="match status" value="1"/>
</dbReference>
<dbReference type="PROSITE" id="PS50186">
    <property type="entry name" value="DEP"/>
    <property type="match status" value="1"/>
</dbReference>
<dbReference type="HOGENOM" id="CLU_008201_1_0_1"/>
<evidence type="ECO:0000313" key="6">
    <source>
        <dbReference type="EMBL" id="CCH41808.1"/>
    </source>
</evidence>
<evidence type="ECO:0000256" key="1">
    <source>
        <dbReference type="PROSITE-ProRule" id="PRU01077"/>
    </source>
</evidence>
<dbReference type="InParanoid" id="K0KL37"/>
<evidence type="ECO:0000259" key="5">
    <source>
        <dbReference type="PROSITE" id="PS51741"/>
    </source>
</evidence>
<feature type="region of interest" description="Disordered" evidence="2">
    <location>
        <begin position="697"/>
        <end position="801"/>
    </location>
</feature>
<dbReference type="InterPro" id="IPR000198">
    <property type="entry name" value="RhoGAP_dom"/>
</dbReference>
<feature type="compositionally biased region" description="Polar residues" evidence="2">
    <location>
        <begin position="708"/>
        <end position="750"/>
    </location>
</feature>
<dbReference type="GO" id="GO:0007010">
    <property type="term" value="P:cytoskeleton organization"/>
    <property type="evidence" value="ECO:0007669"/>
    <property type="project" value="TreeGrafter"/>
</dbReference>
<dbReference type="STRING" id="1206466.K0KL37"/>
<dbReference type="InterPro" id="IPR027267">
    <property type="entry name" value="AH/BAR_dom_sf"/>
</dbReference>
<protein>
    <submittedName>
        <fullName evidence="6">Rho-GTPase-activating protein 9</fullName>
    </submittedName>
</protein>
<dbReference type="GO" id="GO:0005737">
    <property type="term" value="C:cytoplasm"/>
    <property type="evidence" value="ECO:0007669"/>
    <property type="project" value="TreeGrafter"/>
</dbReference>
<name>K0KL37_WICCF</name>
<dbReference type="Pfam" id="PF00620">
    <property type="entry name" value="RhoGAP"/>
    <property type="match status" value="1"/>
</dbReference>
<dbReference type="SMART" id="SM00049">
    <property type="entry name" value="DEP"/>
    <property type="match status" value="1"/>
</dbReference>
<dbReference type="PROSITE" id="PS51741">
    <property type="entry name" value="F_BAR"/>
    <property type="match status" value="1"/>
</dbReference>
<dbReference type="InterPro" id="IPR036390">
    <property type="entry name" value="WH_DNA-bd_sf"/>
</dbReference>
<dbReference type="GO" id="GO:0005096">
    <property type="term" value="F:GTPase activator activity"/>
    <property type="evidence" value="ECO:0007669"/>
    <property type="project" value="TreeGrafter"/>
</dbReference>
<dbReference type="Pfam" id="PF00611">
    <property type="entry name" value="FCH"/>
    <property type="match status" value="1"/>
</dbReference>
<dbReference type="SUPFAM" id="SSF103657">
    <property type="entry name" value="BAR/IMD domain-like"/>
    <property type="match status" value="1"/>
</dbReference>
<keyword evidence="1" id="KW-0175">Coiled coil</keyword>
<dbReference type="CDD" id="cd04399">
    <property type="entry name" value="RhoGAP_fRGD2"/>
    <property type="match status" value="1"/>
</dbReference>
<dbReference type="PANTHER" id="PTHR23065">
    <property type="entry name" value="PROLINE-SERINE-THREONINE PHOSPHATASE INTERACTING PROTEIN 1"/>
    <property type="match status" value="1"/>
</dbReference>
<dbReference type="FunCoup" id="K0KL37">
    <property type="interactions" value="64"/>
</dbReference>
<dbReference type="SMART" id="SM00324">
    <property type="entry name" value="RhoGAP"/>
    <property type="match status" value="1"/>
</dbReference>
<evidence type="ECO:0000259" key="3">
    <source>
        <dbReference type="PROSITE" id="PS50186"/>
    </source>
</evidence>
<dbReference type="InterPro" id="IPR031160">
    <property type="entry name" value="F_BAR_dom"/>
</dbReference>
<feature type="domain" description="DEP" evidence="3">
    <location>
        <begin position="232"/>
        <end position="300"/>
    </location>
</feature>
<gene>
    <name evidence="6" type="ORF">BN7_1347</name>
</gene>
<evidence type="ECO:0000313" key="7">
    <source>
        <dbReference type="Proteomes" id="UP000009328"/>
    </source>
</evidence>
<proteinExistence type="predicted"/>
<dbReference type="GO" id="GO:0007264">
    <property type="term" value="P:small GTPase-mediated signal transduction"/>
    <property type="evidence" value="ECO:0007669"/>
    <property type="project" value="TreeGrafter"/>
</dbReference>
<dbReference type="SUPFAM" id="SSF48350">
    <property type="entry name" value="GTPase activation domain, GAP"/>
    <property type="match status" value="1"/>
</dbReference>
<feature type="region of interest" description="Disordered" evidence="2">
    <location>
        <begin position="306"/>
        <end position="329"/>
    </location>
</feature>
<dbReference type="Pfam" id="PF00610">
    <property type="entry name" value="DEP"/>
    <property type="match status" value="1"/>
</dbReference>
<comment type="caution">
    <text evidence="6">The sequence shown here is derived from an EMBL/GenBank/DDBJ whole genome shotgun (WGS) entry which is preliminary data.</text>
</comment>
<dbReference type="InterPro" id="IPR001060">
    <property type="entry name" value="FCH_dom"/>
</dbReference>
<keyword evidence="7" id="KW-1185">Reference proteome</keyword>
<dbReference type="GO" id="GO:0005886">
    <property type="term" value="C:plasma membrane"/>
    <property type="evidence" value="ECO:0007669"/>
    <property type="project" value="TreeGrafter"/>
</dbReference>
<dbReference type="GO" id="GO:0000935">
    <property type="term" value="C:division septum"/>
    <property type="evidence" value="ECO:0007669"/>
    <property type="project" value="TreeGrafter"/>
</dbReference>
<dbReference type="PANTHER" id="PTHR23065:SF17">
    <property type="entry name" value="RHO-GTPASE-ACTIVATING PROTEIN RGD2"/>
    <property type="match status" value="1"/>
</dbReference>
<dbReference type="AlphaFoldDB" id="K0KL37"/>
<dbReference type="Gene3D" id="1.20.1270.60">
    <property type="entry name" value="Arfaptin homology (AH) domain/BAR domain"/>
    <property type="match status" value="2"/>
</dbReference>
<feature type="domain" description="Rho-GAP" evidence="4">
    <location>
        <begin position="474"/>
        <end position="684"/>
    </location>
</feature>
<evidence type="ECO:0000256" key="2">
    <source>
        <dbReference type="SAM" id="MobiDB-lite"/>
    </source>
</evidence>
<organism evidence="6 7">
    <name type="scientific">Wickerhamomyces ciferrii (strain ATCC 14091 / BCRC 22168 / CBS 111 / JCM 3599 / NBRC 0793 / NRRL Y-1031 F-60-10)</name>
    <name type="common">Yeast</name>
    <name type="synonym">Pichia ciferrii</name>
    <dbReference type="NCBI Taxonomy" id="1206466"/>
    <lineage>
        <taxon>Eukaryota</taxon>
        <taxon>Fungi</taxon>
        <taxon>Dikarya</taxon>
        <taxon>Ascomycota</taxon>
        <taxon>Saccharomycotina</taxon>
        <taxon>Saccharomycetes</taxon>
        <taxon>Phaffomycetales</taxon>
        <taxon>Wickerhamomycetaceae</taxon>
        <taxon>Wickerhamomyces</taxon>
    </lineage>
</organism>
<feature type="domain" description="F-BAR" evidence="5">
    <location>
        <begin position="1"/>
        <end position="440"/>
    </location>
</feature>